<dbReference type="SUPFAM" id="SSF159941">
    <property type="entry name" value="MM3350-like"/>
    <property type="match status" value="1"/>
</dbReference>
<name>A0A4P6YWZ4_9LACO</name>
<dbReference type="RefSeq" id="WP_133364390.1">
    <property type="nucleotide sequence ID" value="NZ_CP037940.1"/>
</dbReference>
<evidence type="ECO:0000259" key="1">
    <source>
        <dbReference type="Pfam" id="PF07929"/>
    </source>
</evidence>
<keyword evidence="3" id="KW-1185">Reference proteome</keyword>
<reference evidence="3" key="1">
    <citation type="submission" date="2019-03" db="EMBL/GenBank/DDBJ databases">
        <title>Weissella sp. 26KH-42 Genome sequencing.</title>
        <authorList>
            <person name="Heo J."/>
            <person name="Kim S.-J."/>
            <person name="Kim J.-S."/>
            <person name="Hong S.-B."/>
            <person name="Kwon S.-W."/>
        </authorList>
    </citation>
    <scope>NUCLEOTIDE SEQUENCE [LARGE SCALE GENOMIC DNA]</scope>
    <source>
        <strain evidence="3">26KH-42</strain>
    </source>
</reference>
<dbReference type="EMBL" id="CP037940">
    <property type="protein sequence ID" value="QBO37313.1"/>
    <property type="molecule type" value="Genomic_DNA"/>
</dbReference>
<accession>A0A4P6YWZ4</accession>
<evidence type="ECO:0000313" key="3">
    <source>
        <dbReference type="Proteomes" id="UP000292886"/>
    </source>
</evidence>
<gene>
    <name evidence="2" type="ORF">EQG49_13000</name>
</gene>
<dbReference type="AlphaFoldDB" id="A0A4P6YWZ4"/>
<sequence length="212" mass="24196">MERITYDKEIAMLTLNFELLDAVNPSTREVLVPENFSFAKLHTLTQLLYGMQDSHLHLFKSTDDVVQVFATFDKEGYDEAIYYQESAATSNLLEKPIDKTIWYEDELSIDEVIVPSQPFVYVYDFNDDWEIAITRGAIDENAKKTDSPVVLKTVGSDIIESIGGPVGLAHLQAVLDDPSNEEYDDYVAWLHDTEINVPTTWGLNNMIQQFFK</sequence>
<protein>
    <submittedName>
        <fullName evidence="2">Plasmid pRiA4b ORF-3 family protein</fullName>
    </submittedName>
</protein>
<proteinExistence type="predicted"/>
<feature type="domain" description="Plasmid pRiA4b Orf3-like" evidence="1">
    <location>
        <begin position="13"/>
        <end position="192"/>
    </location>
</feature>
<dbReference type="KEGG" id="wei:EQG49_13000"/>
<dbReference type="OrthoDB" id="9801392at2"/>
<dbReference type="Proteomes" id="UP000292886">
    <property type="component" value="Chromosome"/>
</dbReference>
<dbReference type="PANTHER" id="PTHR41878:SF1">
    <property type="entry name" value="TNPR PROTEIN"/>
    <property type="match status" value="1"/>
</dbReference>
<evidence type="ECO:0000313" key="2">
    <source>
        <dbReference type="EMBL" id="QBO37313.1"/>
    </source>
</evidence>
<dbReference type="InterPro" id="IPR012912">
    <property type="entry name" value="Plasmid_pRiA4b_Orf3-like"/>
</dbReference>
<dbReference type="PANTHER" id="PTHR41878">
    <property type="entry name" value="LEXA REPRESSOR-RELATED"/>
    <property type="match status" value="1"/>
</dbReference>
<dbReference type="InterPro" id="IPR024047">
    <property type="entry name" value="MM3350-like_sf"/>
</dbReference>
<dbReference type="Gene3D" id="3.10.290.30">
    <property type="entry name" value="MM3350-like"/>
    <property type="match status" value="1"/>
</dbReference>
<dbReference type="Pfam" id="PF07929">
    <property type="entry name" value="PRiA4_ORF3"/>
    <property type="match status" value="1"/>
</dbReference>
<organism evidence="2 3">
    <name type="scientific">Periweissella cryptocerci</name>
    <dbReference type="NCBI Taxonomy" id="2506420"/>
    <lineage>
        <taxon>Bacteria</taxon>
        <taxon>Bacillati</taxon>
        <taxon>Bacillota</taxon>
        <taxon>Bacilli</taxon>
        <taxon>Lactobacillales</taxon>
        <taxon>Lactobacillaceae</taxon>
        <taxon>Periweissella</taxon>
    </lineage>
</organism>